<dbReference type="PANTHER" id="PTHR46577:SF2">
    <property type="entry name" value="TRANSCRIPTIONAL REGULATORY PROTEIN"/>
    <property type="match status" value="1"/>
</dbReference>
<organism evidence="7 8">
    <name type="scientific">Ideonella lacteola</name>
    <dbReference type="NCBI Taxonomy" id="2984193"/>
    <lineage>
        <taxon>Bacteria</taxon>
        <taxon>Pseudomonadati</taxon>
        <taxon>Pseudomonadota</taxon>
        <taxon>Betaproteobacteria</taxon>
        <taxon>Burkholderiales</taxon>
        <taxon>Sphaerotilaceae</taxon>
        <taxon>Ideonella</taxon>
    </lineage>
</organism>
<dbReference type="InterPro" id="IPR015421">
    <property type="entry name" value="PyrdxlP-dep_Trfase_major"/>
</dbReference>
<dbReference type="Proteomes" id="UP001371218">
    <property type="component" value="Unassembled WGS sequence"/>
</dbReference>
<keyword evidence="7" id="KW-0808">Transferase</keyword>
<dbReference type="InterPro" id="IPR000524">
    <property type="entry name" value="Tscrpt_reg_HTH_GntR"/>
</dbReference>
<keyword evidence="2" id="KW-0663">Pyridoxal phosphate</keyword>
<keyword evidence="5" id="KW-0804">Transcription</keyword>
<dbReference type="CDD" id="cd07377">
    <property type="entry name" value="WHTH_GntR"/>
    <property type="match status" value="1"/>
</dbReference>
<evidence type="ECO:0000256" key="2">
    <source>
        <dbReference type="ARBA" id="ARBA00022898"/>
    </source>
</evidence>
<evidence type="ECO:0000256" key="4">
    <source>
        <dbReference type="ARBA" id="ARBA00023125"/>
    </source>
</evidence>
<evidence type="ECO:0000256" key="5">
    <source>
        <dbReference type="ARBA" id="ARBA00023163"/>
    </source>
</evidence>
<dbReference type="InterPro" id="IPR004839">
    <property type="entry name" value="Aminotransferase_I/II_large"/>
</dbReference>
<dbReference type="EMBL" id="JBBUTG010000003">
    <property type="protein sequence ID" value="MEK8030691.1"/>
    <property type="molecule type" value="Genomic_DNA"/>
</dbReference>
<protein>
    <submittedName>
        <fullName evidence="7">PLP-dependent aminotransferase family protein</fullName>
    </submittedName>
</protein>
<evidence type="ECO:0000313" key="8">
    <source>
        <dbReference type="Proteomes" id="UP001371218"/>
    </source>
</evidence>
<dbReference type="SUPFAM" id="SSF53383">
    <property type="entry name" value="PLP-dependent transferases"/>
    <property type="match status" value="1"/>
</dbReference>
<dbReference type="GO" id="GO:0008483">
    <property type="term" value="F:transaminase activity"/>
    <property type="evidence" value="ECO:0007669"/>
    <property type="project" value="UniProtKB-KW"/>
</dbReference>
<feature type="domain" description="HTH gntR-type" evidence="6">
    <location>
        <begin position="10"/>
        <end position="78"/>
    </location>
</feature>
<proteinExistence type="inferred from homology"/>
<dbReference type="PROSITE" id="PS50949">
    <property type="entry name" value="HTH_GNTR"/>
    <property type="match status" value="1"/>
</dbReference>
<evidence type="ECO:0000256" key="3">
    <source>
        <dbReference type="ARBA" id="ARBA00023015"/>
    </source>
</evidence>
<evidence type="ECO:0000259" key="6">
    <source>
        <dbReference type="PROSITE" id="PS50949"/>
    </source>
</evidence>
<dbReference type="Pfam" id="PF00155">
    <property type="entry name" value="Aminotran_1_2"/>
    <property type="match status" value="1"/>
</dbReference>
<dbReference type="InterPro" id="IPR051446">
    <property type="entry name" value="HTH_trans_reg/aminotransferase"/>
</dbReference>
<dbReference type="InterPro" id="IPR036388">
    <property type="entry name" value="WH-like_DNA-bd_sf"/>
</dbReference>
<sequence>MAPLDRSSSTPLADQIESRLAAQIAAGQWPPGVRLPSIRALAGQLGVSANTVITAYDRLVAQGLVESRATAGFFVADSAAPAEGLSGALEAGAEHDAVWLVQQAHDQRASLLPVSSGALPVSWLEDAIPATVVQRGLARNVGGMAARCPPQGLADLRERLATLMRSQGVAVDANRLLTCFGGTHAIDLVCRAFLRPGDVVLVETPGYHLLFDRLREAGVTMIGITRRPEGPDLDELEAACVEHRPRLFFVQSVLHNPTGWGSSAATLHRVLMLAERHQMLLAEDDVHGHFMPASPTRLAQLSDLRGVIYYSSFCKALSPALRVGYIAAEPALLQPLLRAKIRSVLTTATLNENVLVELLATGRWRKHVDRLQQKLATARQSSLRELRRAGVLVERPAEGGLFLWGRLPTGVDGDALVKEAYRHHILLAGSAFDAGGSDPCHLRFNVVHAQHPRLAEFLAPRLSASTQAQQLIHRAAARAR</sequence>
<dbReference type="Pfam" id="PF00392">
    <property type="entry name" value="GntR"/>
    <property type="match status" value="1"/>
</dbReference>
<name>A0ABU9BLN6_9BURK</name>
<dbReference type="RefSeq" id="WP_341425051.1">
    <property type="nucleotide sequence ID" value="NZ_JBBUTG010000003.1"/>
</dbReference>
<keyword evidence="4" id="KW-0238">DNA-binding</keyword>
<comment type="caution">
    <text evidence="7">The sequence shown here is derived from an EMBL/GenBank/DDBJ whole genome shotgun (WGS) entry which is preliminary data.</text>
</comment>
<comment type="similarity">
    <text evidence="1">In the C-terminal section; belongs to the class-I pyridoxal-phosphate-dependent aminotransferase family.</text>
</comment>
<gene>
    <name evidence="7" type="ORF">AACH06_07610</name>
</gene>
<keyword evidence="8" id="KW-1185">Reference proteome</keyword>
<dbReference type="SMART" id="SM00345">
    <property type="entry name" value="HTH_GNTR"/>
    <property type="match status" value="1"/>
</dbReference>
<evidence type="ECO:0000313" key="7">
    <source>
        <dbReference type="EMBL" id="MEK8030691.1"/>
    </source>
</evidence>
<accession>A0ABU9BLN6</accession>
<dbReference type="InterPro" id="IPR036390">
    <property type="entry name" value="WH_DNA-bd_sf"/>
</dbReference>
<dbReference type="Gene3D" id="3.40.640.10">
    <property type="entry name" value="Type I PLP-dependent aspartate aminotransferase-like (Major domain)"/>
    <property type="match status" value="1"/>
</dbReference>
<reference evidence="7 8" key="1">
    <citation type="submission" date="2024-04" db="EMBL/GenBank/DDBJ databases">
        <title>Novel species of the genus Ideonella isolated from streams.</title>
        <authorList>
            <person name="Lu H."/>
        </authorList>
    </citation>
    <scope>NUCLEOTIDE SEQUENCE [LARGE SCALE GENOMIC DNA]</scope>
    <source>
        <strain evidence="7 8">DXS29W</strain>
    </source>
</reference>
<dbReference type="PANTHER" id="PTHR46577">
    <property type="entry name" value="HTH-TYPE TRANSCRIPTIONAL REGULATORY PROTEIN GABR"/>
    <property type="match status" value="1"/>
</dbReference>
<dbReference type="SUPFAM" id="SSF46785">
    <property type="entry name" value="Winged helix' DNA-binding domain"/>
    <property type="match status" value="1"/>
</dbReference>
<dbReference type="Gene3D" id="1.10.10.10">
    <property type="entry name" value="Winged helix-like DNA-binding domain superfamily/Winged helix DNA-binding domain"/>
    <property type="match status" value="1"/>
</dbReference>
<dbReference type="InterPro" id="IPR015424">
    <property type="entry name" value="PyrdxlP-dep_Trfase"/>
</dbReference>
<keyword evidence="7" id="KW-0032">Aminotransferase</keyword>
<keyword evidence="3" id="KW-0805">Transcription regulation</keyword>
<dbReference type="CDD" id="cd00609">
    <property type="entry name" value="AAT_like"/>
    <property type="match status" value="1"/>
</dbReference>
<evidence type="ECO:0000256" key="1">
    <source>
        <dbReference type="ARBA" id="ARBA00005384"/>
    </source>
</evidence>